<reference evidence="2 3" key="1">
    <citation type="submission" date="2015-12" db="EMBL/GenBank/DDBJ databases">
        <title>Genome sequence of the marine Rhodobacteraceae strain O3.65, Candidatus Tritonibacter horizontis.</title>
        <authorList>
            <person name="Poehlein A."/>
            <person name="Giebel H.A."/>
            <person name="Voget S."/>
            <person name="Brinkhoff T."/>
        </authorList>
    </citation>
    <scope>NUCLEOTIDE SEQUENCE [LARGE SCALE GENOMIC DNA]</scope>
    <source>
        <strain evidence="2 3">O3.65</strain>
    </source>
</reference>
<sequence>MTTTSIEITYLFDDGRRVALGTGTIDAAGHIDITTPASGQEAYIAAEVAELNARSYVILKEIPTDPDLPQFALSKRKVYRGDPAFLSALKDYGQRVYAMDFSFDIEALQPPAPGLTELPAEEAPQPEADISPLQPGPDPAPDTGPVARKKRSTA</sequence>
<evidence type="ECO:0000313" key="3">
    <source>
        <dbReference type="Proteomes" id="UP000068382"/>
    </source>
</evidence>
<protein>
    <submittedName>
        <fullName evidence="2">Uncharacterized protein</fullName>
    </submittedName>
</protein>
<dbReference type="EMBL" id="LPUY01000064">
    <property type="protein sequence ID" value="KUP92942.1"/>
    <property type="molecule type" value="Genomic_DNA"/>
</dbReference>
<dbReference type="Proteomes" id="UP000068382">
    <property type="component" value="Unassembled WGS sequence"/>
</dbReference>
<gene>
    <name evidence="2" type="ORF">TRIHO_22010</name>
</gene>
<evidence type="ECO:0000313" key="2">
    <source>
        <dbReference type="EMBL" id="KUP92942.1"/>
    </source>
</evidence>
<comment type="caution">
    <text evidence="2">The sequence shown here is derived from an EMBL/GenBank/DDBJ whole genome shotgun (WGS) entry which is preliminary data.</text>
</comment>
<name>A0A132BY18_9RHOB</name>
<dbReference type="AlphaFoldDB" id="A0A132BY18"/>
<accession>A0A132BY18</accession>
<organism evidence="2 3">
    <name type="scientific">Tritonibacter horizontis</name>
    <dbReference type="NCBI Taxonomy" id="1768241"/>
    <lineage>
        <taxon>Bacteria</taxon>
        <taxon>Pseudomonadati</taxon>
        <taxon>Pseudomonadota</taxon>
        <taxon>Alphaproteobacteria</taxon>
        <taxon>Rhodobacterales</taxon>
        <taxon>Paracoccaceae</taxon>
        <taxon>Tritonibacter</taxon>
    </lineage>
</organism>
<keyword evidence="3" id="KW-1185">Reference proteome</keyword>
<dbReference type="OrthoDB" id="7868508at2"/>
<feature type="region of interest" description="Disordered" evidence="1">
    <location>
        <begin position="110"/>
        <end position="154"/>
    </location>
</feature>
<dbReference type="RefSeq" id="WP_068243208.1">
    <property type="nucleotide sequence ID" value="NZ_LPUY01000064.1"/>
</dbReference>
<proteinExistence type="predicted"/>
<evidence type="ECO:0000256" key="1">
    <source>
        <dbReference type="SAM" id="MobiDB-lite"/>
    </source>
</evidence>